<evidence type="ECO:0000313" key="3">
    <source>
        <dbReference type="EMBL" id="MDQ0447951.1"/>
    </source>
</evidence>
<accession>A0ABU0I043</accession>
<comment type="caution">
    <text evidence="3">The sequence shown here is derived from an EMBL/GenBank/DDBJ whole genome shotgun (WGS) entry which is preliminary data.</text>
</comment>
<feature type="signal peptide" evidence="2">
    <location>
        <begin position="1"/>
        <end position="24"/>
    </location>
</feature>
<gene>
    <name evidence="3" type="ORF">QO012_002456</name>
</gene>
<evidence type="ECO:0000256" key="1">
    <source>
        <dbReference type="SAM" id="MobiDB-lite"/>
    </source>
</evidence>
<sequence length="184" mass="17963">MRALLTSGIKAILAIAALSTAAHWALRLQREPGTSVRPVLASVAEPETTGSVAPRRMDAAPASTVQQAAAMPSEPVRAAPSLDQSGLSALIAGAAATAKPKPAATAAKPVAKIAIPAKVAGPAKVAVAAKVAVSAKPADAAKASPAKGPATAKVAAAKPTPPKPVPTKVAALEKADAGAKVAKH</sequence>
<proteinExistence type="predicted"/>
<dbReference type="Proteomes" id="UP001231124">
    <property type="component" value="Unassembled WGS sequence"/>
</dbReference>
<keyword evidence="2" id="KW-0732">Signal</keyword>
<feature type="chain" id="PRO_5047060097" evidence="2">
    <location>
        <begin position="25"/>
        <end position="184"/>
    </location>
</feature>
<name>A0ABU0I043_9HYPH</name>
<organism evidence="3 4">
    <name type="scientific">Methylobacterium aerolatum</name>
    <dbReference type="NCBI Taxonomy" id="418708"/>
    <lineage>
        <taxon>Bacteria</taxon>
        <taxon>Pseudomonadati</taxon>
        <taxon>Pseudomonadota</taxon>
        <taxon>Alphaproteobacteria</taxon>
        <taxon>Hyphomicrobiales</taxon>
        <taxon>Methylobacteriaceae</taxon>
        <taxon>Methylobacterium</taxon>
    </lineage>
</organism>
<evidence type="ECO:0000256" key="2">
    <source>
        <dbReference type="SAM" id="SignalP"/>
    </source>
</evidence>
<protein>
    <submittedName>
        <fullName evidence="3">Uncharacterized protein</fullName>
    </submittedName>
</protein>
<feature type="region of interest" description="Disordered" evidence="1">
    <location>
        <begin position="139"/>
        <end position="166"/>
    </location>
</feature>
<reference evidence="3 4" key="1">
    <citation type="submission" date="2023-07" db="EMBL/GenBank/DDBJ databases">
        <title>Genomic Encyclopedia of Type Strains, Phase IV (KMG-IV): sequencing the most valuable type-strain genomes for metagenomic binning, comparative biology and taxonomic classification.</title>
        <authorList>
            <person name="Goeker M."/>
        </authorList>
    </citation>
    <scope>NUCLEOTIDE SEQUENCE [LARGE SCALE GENOMIC DNA]</scope>
    <source>
        <strain evidence="3 4">DSM 19013</strain>
    </source>
</reference>
<dbReference type="RefSeq" id="WP_306421653.1">
    <property type="nucleotide sequence ID" value="NZ_BPQE01000009.1"/>
</dbReference>
<dbReference type="EMBL" id="JAUSVP010000006">
    <property type="protein sequence ID" value="MDQ0447951.1"/>
    <property type="molecule type" value="Genomic_DNA"/>
</dbReference>
<feature type="compositionally biased region" description="Low complexity" evidence="1">
    <location>
        <begin position="139"/>
        <end position="158"/>
    </location>
</feature>
<evidence type="ECO:0000313" key="4">
    <source>
        <dbReference type="Proteomes" id="UP001231124"/>
    </source>
</evidence>
<keyword evidence="4" id="KW-1185">Reference proteome</keyword>